<dbReference type="SMART" id="SM00282">
    <property type="entry name" value="LamG"/>
    <property type="match status" value="1"/>
</dbReference>
<evidence type="ECO:0000256" key="1">
    <source>
        <dbReference type="ARBA" id="ARBA00000427"/>
    </source>
</evidence>
<dbReference type="EC" id="3.2.1.18" evidence="3"/>
<feature type="domain" description="LamG-like jellyroll fold" evidence="8">
    <location>
        <begin position="474"/>
        <end position="613"/>
    </location>
</feature>
<dbReference type="SUPFAM" id="SSF50939">
    <property type="entry name" value="Sialidases"/>
    <property type="match status" value="1"/>
</dbReference>
<evidence type="ECO:0000259" key="8">
    <source>
        <dbReference type="SMART" id="SM00560"/>
    </source>
</evidence>
<dbReference type="CDD" id="cd15482">
    <property type="entry name" value="Sialidase_non-viral"/>
    <property type="match status" value="1"/>
</dbReference>
<keyword evidence="9" id="KW-0326">Glycosidase</keyword>
<dbReference type="SUPFAM" id="SSF49899">
    <property type="entry name" value="Concanavalin A-like lectins/glucanases"/>
    <property type="match status" value="1"/>
</dbReference>
<dbReference type="Gene3D" id="2.120.10.10">
    <property type="match status" value="1"/>
</dbReference>
<keyword evidence="5" id="KW-1015">Disulfide bond</keyword>
<evidence type="ECO:0000256" key="4">
    <source>
        <dbReference type="ARBA" id="ARBA00022729"/>
    </source>
</evidence>
<organism evidence="9 10">
    <name type="scientific">Streptomyces zagrosensis</name>
    <dbReference type="NCBI Taxonomy" id="1042984"/>
    <lineage>
        <taxon>Bacteria</taxon>
        <taxon>Bacillati</taxon>
        <taxon>Actinomycetota</taxon>
        <taxon>Actinomycetes</taxon>
        <taxon>Kitasatosporales</taxon>
        <taxon>Streptomycetaceae</taxon>
        <taxon>Streptomyces</taxon>
    </lineage>
</organism>
<dbReference type="RefSeq" id="WP_312866969.1">
    <property type="nucleotide sequence ID" value="NZ_JACHJL010000011.1"/>
</dbReference>
<reference evidence="9 10" key="1">
    <citation type="submission" date="2020-08" db="EMBL/GenBank/DDBJ databases">
        <title>Genomic Encyclopedia of Type Strains, Phase III (KMG-III): the genomes of soil and plant-associated and newly described type strains.</title>
        <authorList>
            <person name="Whitman W."/>
        </authorList>
    </citation>
    <scope>NUCLEOTIDE SEQUENCE [LARGE SCALE GENOMIC DNA]</scope>
    <source>
        <strain evidence="9 10">CECT 8305</strain>
    </source>
</reference>
<dbReference type="PANTHER" id="PTHR10628">
    <property type="entry name" value="SIALIDASE"/>
    <property type="match status" value="1"/>
</dbReference>
<protein>
    <recommendedName>
        <fullName evidence="3">exo-alpha-sialidase</fullName>
        <ecNumber evidence="3">3.2.1.18</ecNumber>
    </recommendedName>
</protein>
<dbReference type="InterPro" id="IPR006558">
    <property type="entry name" value="LamG-like"/>
</dbReference>
<dbReference type="Gene3D" id="2.60.120.200">
    <property type="match status" value="1"/>
</dbReference>
<gene>
    <name evidence="9" type="ORF">FHS42_004408</name>
</gene>
<dbReference type="GO" id="GO:0009313">
    <property type="term" value="P:oligosaccharide catabolic process"/>
    <property type="evidence" value="ECO:0007669"/>
    <property type="project" value="TreeGrafter"/>
</dbReference>
<feature type="region of interest" description="Disordered" evidence="6">
    <location>
        <begin position="14"/>
        <end position="42"/>
    </location>
</feature>
<dbReference type="SMART" id="SM00560">
    <property type="entry name" value="LamGL"/>
    <property type="match status" value="1"/>
</dbReference>
<dbReference type="InterPro" id="IPR026856">
    <property type="entry name" value="Sialidase_fam"/>
</dbReference>
<dbReference type="InterPro" id="IPR001791">
    <property type="entry name" value="Laminin_G"/>
</dbReference>
<evidence type="ECO:0000256" key="3">
    <source>
        <dbReference type="ARBA" id="ARBA00012733"/>
    </source>
</evidence>
<dbReference type="GO" id="GO:0016020">
    <property type="term" value="C:membrane"/>
    <property type="evidence" value="ECO:0007669"/>
    <property type="project" value="TreeGrafter"/>
</dbReference>
<evidence type="ECO:0000313" key="9">
    <source>
        <dbReference type="EMBL" id="MBB5937329.1"/>
    </source>
</evidence>
<evidence type="ECO:0000256" key="5">
    <source>
        <dbReference type="ARBA" id="ARBA00023157"/>
    </source>
</evidence>
<evidence type="ECO:0000256" key="2">
    <source>
        <dbReference type="ARBA" id="ARBA00009348"/>
    </source>
</evidence>
<comment type="caution">
    <text evidence="9">The sequence shown here is derived from an EMBL/GenBank/DDBJ whole genome shotgun (WGS) entry which is preliminary data.</text>
</comment>
<dbReference type="GO" id="GO:0006689">
    <property type="term" value="P:ganglioside catabolic process"/>
    <property type="evidence" value="ECO:0007669"/>
    <property type="project" value="TreeGrafter"/>
</dbReference>
<keyword evidence="9" id="KW-0378">Hydrolase</keyword>
<dbReference type="GO" id="GO:0005737">
    <property type="term" value="C:cytoplasm"/>
    <property type="evidence" value="ECO:0007669"/>
    <property type="project" value="TreeGrafter"/>
</dbReference>
<evidence type="ECO:0000256" key="6">
    <source>
        <dbReference type="SAM" id="MobiDB-lite"/>
    </source>
</evidence>
<dbReference type="InterPro" id="IPR013320">
    <property type="entry name" value="ConA-like_dom_sf"/>
</dbReference>
<dbReference type="Proteomes" id="UP000588098">
    <property type="component" value="Unassembled WGS sequence"/>
</dbReference>
<feature type="compositionally biased region" description="Low complexity" evidence="6">
    <location>
        <begin position="18"/>
        <end position="42"/>
    </location>
</feature>
<keyword evidence="10" id="KW-1185">Reference proteome</keyword>
<comment type="similarity">
    <text evidence="2">Belongs to the glycosyl hydrolase 33 family.</text>
</comment>
<evidence type="ECO:0000313" key="10">
    <source>
        <dbReference type="Proteomes" id="UP000588098"/>
    </source>
</evidence>
<dbReference type="CDD" id="cd00110">
    <property type="entry name" value="LamG"/>
    <property type="match status" value="1"/>
</dbReference>
<dbReference type="GO" id="GO:0004308">
    <property type="term" value="F:exo-alpha-sialidase activity"/>
    <property type="evidence" value="ECO:0007669"/>
    <property type="project" value="UniProtKB-EC"/>
</dbReference>
<comment type="catalytic activity">
    <reaction evidence="1">
        <text>Hydrolysis of alpha-(2-&gt;3)-, alpha-(2-&gt;6)-, alpha-(2-&gt;8)- glycosidic linkages of terminal sialic acid residues in oligosaccharides, glycoproteins, glycolipids, colominic acid and synthetic substrates.</text>
        <dbReference type="EC" id="3.2.1.18"/>
    </reaction>
</comment>
<dbReference type="AlphaFoldDB" id="A0A7W9QCD6"/>
<accession>A0A7W9QCD6</accession>
<dbReference type="InterPro" id="IPR011040">
    <property type="entry name" value="Sialidase"/>
</dbReference>
<dbReference type="InterPro" id="IPR036278">
    <property type="entry name" value="Sialidase_sf"/>
</dbReference>
<keyword evidence="4" id="KW-0732">Signal</keyword>
<sequence>MVLALLPTPVRAVGPDRAASTTADATADATAGTTTGTTTDTAVAPPAFEQQVLFKASQDGGYSCFRIPAIVETRNKTLLAFAEGRVGNCGDAGDIDLVLKRSFDGGRTWSQLKVIDHGDGDTHGNPAPIVDRQTGRVLLATTYNKGRDDAQNCEVPCDRRPHLQHSDDDGATWSVPRDLSTDIRDPDWDAWYATGPVHGIQLTHGKHAGRLVFGINAESYGADRITDNHAALVLSDDGGDSWRVGALDSWPLAQNGTFRQKPSEVTLVEREDGAIYVNGREQDGTDLGHRDAAVSQDGGESFQAPFQALPSLYTPMVQGSVIRLRGAGTGERGPGRLLLSAPADPDRRRTMMIRSSYDEGRSWESVDRGKVVTTDWSGYSDMVRTFDGSVGLLYEGGTADARDEIRFARFTEDWLGPRRGPDPTTADGGRQARPAAVLGGARTGEGRFGQAMQFDGADDAVRLPFRGALPLGERDFTVSLWFRYSATSGEQPFLWMGGVGNRSPQVAVRGEPDNGRITASMLTLSGAAPPVTTTVHAARAYNDDRWHHLALRRGGGELALFVDGVPISVAAAAGSVSRNAVFGVHVGQKVDSRSHLRGALDEVLVLDRALPDADIQRLRRTSAEDIARGGSVLWLPLDQVRP</sequence>
<dbReference type="EMBL" id="JACHJL010000011">
    <property type="protein sequence ID" value="MBB5937329.1"/>
    <property type="molecule type" value="Genomic_DNA"/>
</dbReference>
<feature type="domain" description="Laminin G" evidence="7">
    <location>
        <begin position="474"/>
        <end position="608"/>
    </location>
</feature>
<dbReference type="PANTHER" id="PTHR10628:SF30">
    <property type="entry name" value="EXO-ALPHA-SIALIDASE"/>
    <property type="match status" value="1"/>
</dbReference>
<name>A0A7W9QCD6_9ACTN</name>
<proteinExistence type="inferred from homology"/>
<dbReference type="Pfam" id="PF13385">
    <property type="entry name" value="Laminin_G_3"/>
    <property type="match status" value="1"/>
</dbReference>
<dbReference type="Pfam" id="PF13088">
    <property type="entry name" value="BNR_2"/>
    <property type="match status" value="1"/>
</dbReference>
<evidence type="ECO:0000259" key="7">
    <source>
        <dbReference type="SMART" id="SM00282"/>
    </source>
</evidence>